<keyword evidence="2" id="KW-1185">Reference proteome</keyword>
<dbReference type="AlphaFoldDB" id="A0A4Y2G9J5"/>
<name>A0A4Y2G9J5_ARAVE</name>
<evidence type="ECO:0000313" key="1">
    <source>
        <dbReference type="EMBL" id="GBM49278.1"/>
    </source>
</evidence>
<organism evidence="1 2">
    <name type="scientific">Araneus ventricosus</name>
    <name type="common">Orbweaver spider</name>
    <name type="synonym">Epeira ventricosa</name>
    <dbReference type="NCBI Taxonomy" id="182803"/>
    <lineage>
        <taxon>Eukaryota</taxon>
        <taxon>Metazoa</taxon>
        <taxon>Ecdysozoa</taxon>
        <taxon>Arthropoda</taxon>
        <taxon>Chelicerata</taxon>
        <taxon>Arachnida</taxon>
        <taxon>Araneae</taxon>
        <taxon>Araneomorphae</taxon>
        <taxon>Entelegynae</taxon>
        <taxon>Araneoidea</taxon>
        <taxon>Araneidae</taxon>
        <taxon>Araneus</taxon>
    </lineage>
</organism>
<accession>A0A4Y2G9J5</accession>
<dbReference type="EMBL" id="BGPR01001247">
    <property type="protein sequence ID" value="GBM49278.1"/>
    <property type="molecule type" value="Genomic_DNA"/>
</dbReference>
<evidence type="ECO:0000313" key="2">
    <source>
        <dbReference type="Proteomes" id="UP000499080"/>
    </source>
</evidence>
<gene>
    <name evidence="1" type="ORF">AVEN_137352_1</name>
</gene>
<reference evidence="1 2" key="1">
    <citation type="journal article" date="2019" name="Sci. Rep.">
        <title>Orb-weaving spider Araneus ventricosus genome elucidates the spidroin gene catalogue.</title>
        <authorList>
            <person name="Kono N."/>
            <person name="Nakamura H."/>
            <person name="Ohtoshi R."/>
            <person name="Moran D.A.P."/>
            <person name="Shinohara A."/>
            <person name="Yoshida Y."/>
            <person name="Fujiwara M."/>
            <person name="Mori M."/>
            <person name="Tomita M."/>
            <person name="Arakawa K."/>
        </authorList>
    </citation>
    <scope>NUCLEOTIDE SEQUENCE [LARGE SCALE GENOMIC DNA]</scope>
</reference>
<comment type="caution">
    <text evidence="1">The sequence shown here is derived from an EMBL/GenBank/DDBJ whole genome shotgun (WGS) entry which is preliminary data.</text>
</comment>
<dbReference type="Proteomes" id="UP000499080">
    <property type="component" value="Unassembled WGS sequence"/>
</dbReference>
<proteinExistence type="predicted"/>
<sequence>MQNKKRWNLFRTDEAIYFHMHGYVNTQNCRIWATENLFGRQPVPLHSGKVAVWCGYTASFIEELFLFEETGPAVPVTCSVNGVRHESLLRNHVIRAHQ</sequence>
<dbReference type="OrthoDB" id="6432521at2759"/>
<protein>
    <submittedName>
        <fullName evidence="1">Uncharacterized protein</fullName>
    </submittedName>
</protein>